<comment type="caution">
    <text evidence="2">The sequence shown here is derived from an EMBL/GenBank/DDBJ whole genome shotgun (WGS) entry which is preliminary data.</text>
</comment>
<evidence type="ECO:0000259" key="1">
    <source>
        <dbReference type="Pfam" id="PF01636"/>
    </source>
</evidence>
<dbReference type="SUPFAM" id="SSF56112">
    <property type="entry name" value="Protein kinase-like (PK-like)"/>
    <property type="match status" value="1"/>
</dbReference>
<dbReference type="PANTHER" id="PTHR40086">
    <property type="entry name" value="PHOSPHOTRANSFERASE YTMP-RELATED"/>
    <property type="match status" value="1"/>
</dbReference>
<dbReference type="Pfam" id="PF01636">
    <property type="entry name" value="APH"/>
    <property type="match status" value="1"/>
</dbReference>
<dbReference type="InterPro" id="IPR011009">
    <property type="entry name" value="Kinase-like_dom_sf"/>
</dbReference>
<evidence type="ECO:0000313" key="2">
    <source>
        <dbReference type="EMBL" id="MBR9729028.1"/>
    </source>
</evidence>
<keyword evidence="3" id="KW-1185">Reference proteome</keyword>
<gene>
    <name evidence="2" type="ORF">G3R48_13700</name>
</gene>
<dbReference type="Gene3D" id="3.90.1200.10">
    <property type="match status" value="1"/>
</dbReference>
<dbReference type="Gene3D" id="3.30.200.20">
    <property type="entry name" value="Phosphorylase Kinase, domain 1"/>
    <property type="match status" value="1"/>
</dbReference>
<dbReference type="RefSeq" id="WP_153665170.1">
    <property type="nucleotide sequence ID" value="NZ_JAAIKR010000014.1"/>
</dbReference>
<dbReference type="EMBL" id="JAAIKR010000014">
    <property type="protein sequence ID" value="MBR9729028.1"/>
    <property type="molecule type" value="Genomic_DNA"/>
</dbReference>
<protein>
    <submittedName>
        <fullName evidence="2">Phosphotransferase</fullName>
    </submittedName>
</protein>
<reference evidence="2 3" key="1">
    <citation type="submission" date="2020-02" db="EMBL/GenBank/DDBJ databases">
        <title>Shewanella WXL01 sp. nov., a marine bacterium isolated from green algae in Luhuitou Fringing Reef (Northern South China Sea).</title>
        <authorList>
            <person name="Wang X."/>
        </authorList>
    </citation>
    <scope>NUCLEOTIDE SEQUENCE [LARGE SCALE GENOMIC DNA]</scope>
    <source>
        <strain evidence="2 3">MCCC 1A01895</strain>
    </source>
</reference>
<sequence>MFLTHMQGVLTSHQQQVLLTMPAALLAKLSRDCVDVSLLSAGLSNQNFRLHCREGDKVLRVNTQASDWCNRQLEIDCWQQAHGQKLAPALLWYSPCYQFYISEFIEQPLFNWSDLYCEKGIESLPLQQDQCLKQHFSSQLLAGHLTEDKYSNQSNQQGYQIEQVHKQDPSSLLVELLTRLHQLPVPKQVMSVTGQYQQYLTQLQTLAQHQQDYPAQAQLGHSWQRSFTLFTHTVTDIKHWLATLEQCLIKPCFCHRDLSPFNILLAADAKQQKLVCIDFEYAVASHPLFDLASVLATHSLSRAQYDVVIEQYIGFQLSLPSPNLTGDCYLAVDAAINLFWTFAAMWALLMLAKTADDHGPANQVDYQAYFEQYLKLIGR</sequence>
<dbReference type="PANTHER" id="PTHR40086:SF1">
    <property type="entry name" value="CELL CYCLE REGULATOR CCRZ"/>
    <property type="match status" value="1"/>
</dbReference>
<proteinExistence type="predicted"/>
<dbReference type="InterPro" id="IPR002575">
    <property type="entry name" value="Aminoglycoside_PTrfase"/>
</dbReference>
<evidence type="ECO:0000313" key="3">
    <source>
        <dbReference type="Proteomes" id="UP000811844"/>
    </source>
</evidence>
<accession>A0ABS5I4S0</accession>
<organism evidence="2 3">
    <name type="scientific">Shewanella intestini</name>
    <dbReference type="NCBI Taxonomy" id="2017544"/>
    <lineage>
        <taxon>Bacteria</taxon>
        <taxon>Pseudomonadati</taxon>
        <taxon>Pseudomonadota</taxon>
        <taxon>Gammaproteobacteria</taxon>
        <taxon>Alteromonadales</taxon>
        <taxon>Shewanellaceae</taxon>
        <taxon>Shewanella</taxon>
    </lineage>
</organism>
<name>A0ABS5I4S0_9GAMM</name>
<dbReference type="InterPro" id="IPR052077">
    <property type="entry name" value="CcrZ_PhaseVar_Mediator"/>
</dbReference>
<feature type="domain" description="Aminoglycoside phosphotransferase" evidence="1">
    <location>
        <begin position="173"/>
        <end position="312"/>
    </location>
</feature>
<dbReference type="Proteomes" id="UP000811844">
    <property type="component" value="Unassembled WGS sequence"/>
</dbReference>